<name>A0AAD6Z5Y4_9AGAR</name>
<proteinExistence type="predicted"/>
<dbReference type="Proteomes" id="UP001218218">
    <property type="component" value="Unassembled WGS sequence"/>
</dbReference>
<dbReference type="EMBL" id="JARIHO010000082">
    <property type="protein sequence ID" value="KAJ7309287.1"/>
    <property type="molecule type" value="Genomic_DNA"/>
</dbReference>
<sequence length="94" mass="10487">MSELHMDSCRLTCLSCLARQPKEEGWHWCAVGKEGRNKPGTAGSMSTVSPPRPVRCHTVCAPFSLALFVLHLHPLAARLKRYRHPAPVTKIRNS</sequence>
<dbReference type="AlphaFoldDB" id="A0AAD6Z5Y4"/>
<reference evidence="1" key="1">
    <citation type="submission" date="2023-03" db="EMBL/GenBank/DDBJ databases">
        <title>Massive genome expansion in bonnet fungi (Mycena s.s.) driven by repeated elements and novel gene families across ecological guilds.</title>
        <authorList>
            <consortium name="Lawrence Berkeley National Laboratory"/>
            <person name="Harder C.B."/>
            <person name="Miyauchi S."/>
            <person name="Viragh M."/>
            <person name="Kuo A."/>
            <person name="Thoen E."/>
            <person name="Andreopoulos B."/>
            <person name="Lu D."/>
            <person name="Skrede I."/>
            <person name="Drula E."/>
            <person name="Henrissat B."/>
            <person name="Morin E."/>
            <person name="Kohler A."/>
            <person name="Barry K."/>
            <person name="LaButti K."/>
            <person name="Morin E."/>
            <person name="Salamov A."/>
            <person name="Lipzen A."/>
            <person name="Mereny Z."/>
            <person name="Hegedus B."/>
            <person name="Baldrian P."/>
            <person name="Stursova M."/>
            <person name="Weitz H."/>
            <person name="Taylor A."/>
            <person name="Grigoriev I.V."/>
            <person name="Nagy L.G."/>
            <person name="Martin F."/>
            <person name="Kauserud H."/>
        </authorList>
    </citation>
    <scope>NUCLEOTIDE SEQUENCE</scope>
    <source>
        <strain evidence="1">CBHHK002</strain>
    </source>
</reference>
<evidence type="ECO:0000313" key="2">
    <source>
        <dbReference type="Proteomes" id="UP001218218"/>
    </source>
</evidence>
<accession>A0AAD6Z5Y4</accession>
<protein>
    <submittedName>
        <fullName evidence="1">Uncharacterized protein</fullName>
    </submittedName>
</protein>
<keyword evidence="2" id="KW-1185">Reference proteome</keyword>
<evidence type="ECO:0000313" key="1">
    <source>
        <dbReference type="EMBL" id="KAJ7309287.1"/>
    </source>
</evidence>
<gene>
    <name evidence="1" type="ORF">DFH08DRAFT_974768</name>
</gene>
<organism evidence="1 2">
    <name type="scientific">Mycena albidolilacea</name>
    <dbReference type="NCBI Taxonomy" id="1033008"/>
    <lineage>
        <taxon>Eukaryota</taxon>
        <taxon>Fungi</taxon>
        <taxon>Dikarya</taxon>
        <taxon>Basidiomycota</taxon>
        <taxon>Agaricomycotina</taxon>
        <taxon>Agaricomycetes</taxon>
        <taxon>Agaricomycetidae</taxon>
        <taxon>Agaricales</taxon>
        <taxon>Marasmiineae</taxon>
        <taxon>Mycenaceae</taxon>
        <taxon>Mycena</taxon>
    </lineage>
</organism>
<comment type="caution">
    <text evidence="1">The sequence shown here is derived from an EMBL/GenBank/DDBJ whole genome shotgun (WGS) entry which is preliminary data.</text>
</comment>